<protein>
    <submittedName>
        <fullName evidence="4">Putative esterase</fullName>
        <ecNumber evidence="4">3.1.2.-</ecNumber>
    </submittedName>
</protein>
<keyword evidence="2 4" id="KW-0378">Hydrolase</keyword>
<dbReference type="Gene3D" id="3.10.129.10">
    <property type="entry name" value="Hotdog Thioesterase"/>
    <property type="match status" value="1"/>
</dbReference>
<evidence type="ECO:0000313" key="4">
    <source>
        <dbReference type="EMBL" id="RIH86673.1"/>
    </source>
</evidence>
<sequence>MRLPIQSGHARRAYIDAMPYMDPSQFSPETLMSTLGIQVTEATPERVVAQMEVTPRHHQPFGFLHGGASVALAETVASIGAYLAAPEGHTSFGLEINANHLRSMRSGKVTAVATPLHKGRTTHVWNIEIRDEKSRLVCVSRCTLAIVPARGDSR</sequence>
<dbReference type="PANTHER" id="PTHR43240">
    <property type="entry name" value="1,4-DIHYDROXY-2-NAPHTHOYL-COA THIOESTERASE 1"/>
    <property type="match status" value="1"/>
</dbReference>
<gene>
    <name evidence="4" type="ORF">Mrose_01664</name>
</gene>
<reference evidence="4 5" key="1">
    <citation type="submission" date="2018-08" db="EMBL/GenBank/DDBJ databases">
        <title>Meiothermus roseus NBRC 110900 genome sequencing project.</title>
        <authorList>
            <person name="Da Costa M.S."/>
            <person name="Albuquerque L."/>
            <person name="Raposo P."/>
            <person name="Froufe H.J.C."/>
            <person name="Barroso C.S."/>
            <person name="Egas C."/>
        </authorList>
    </citation>
    <scope>NUCLEOTIDE SEQUENCE [LARGE SCALE GENOMIC DNA]</scope>
    <source>
        <strain evidence="4 5">NBRC 110900</strain>
    </source>
</reference>
<dbReference type="NCBIfam" id="TIGR00369">
    <property type="entry name" value="unchar_dom_1"/>
    <property type="match status" value="1"/>
</dbReference>
<evidence type="ECO:0000259" key="3">
    <source>
        <dbReference type="Pfam" id="PF03061"/>
    </source>
</evidence>
<evidence type="ECO:0000256" key="1">
    <source>
        <dbReference type="ARBA" id="ARBA00008324"/>
    </source>
</evidence>
<proteinExistence type="inferred from homology"/>
<comment type="similarity">
    <text evidence="1">Belongs to the thioesterase PaaI family.</text>
</comment>
<dbReference type="SUPFAM" id="SSF54637">
    <property type="entry name" value="Thioesterase/thiol ester dehydrase-isomerase"/>
    <property type="match status" value="1"/>
</dbReference>
<dbReference type="GO" id="GO:0061522">
    <property type="term" value="F:1,4-dihydroxy-2-naphthoyl-CoA thioesterase activity"/>
    <property type="evidence" value="ECO:0007669"/>
    <property type="project" value="TreeGrafter"/>
</dbReference>
<keyword evidence="5" id="KW-1185">Reference proteome</keyword>
<feature type="domain" description="Thioesterase" evidence="3">
    <location>
        <begin position="61"/>
        <end position="138"/>
    </location>
</feature>
<name>A0A399ESY6_9DEIN</name>
<dbReference type="Proteomes" id="UP000265341">
    <property type="component" value="Unassembled WGS sequence"/>
</dbReference>
<comment type="caution">
    <text evidence="4">The sequence shown here is derived from an EMBL/GenBank/DDBJ whole genome shotgun (WGS) entry which is preliminary data.</text>
</comment>
<evidence type="ECO:0000256" key="2">
    <source>
        <dbReference type="ARBA" id="ARBA00022801"/>
    </source>
</evidence>
<dbReference type="InterPro" id="IPR006683">
    <property type="entry name" value="Thioestr_dom"/>
</dbReference>
<evidence type="ECO:0000313" key="5">
    <source>
        <dbReference type="Proteomes" id="UP000265341"/>
    </source>
</evidence>
<organism evidence="4 5">
    <name type="scientific">Calidithermus roseus</name>
    <dbReference type="NCBI Taxonomy" id="1644118"/>
    <lineage>
        <taxon>Bacteria</taxon>
        <taxon>Thermotogati</taxon>
        <taxon>Deinococcota</taxon>
        <taxon>Deinococci</taxon>
        <taxon>Thermales</taxon>
        <taxon>Thermaceae</taxon>
        <taxon>Calidithermus</taxon>
    </lineage>
</organism>
<dbReference type="InterPro" id="IPR003736">
    <property type="entry name" value="PAAI_dom"/>
</dbReference>
<dbReference type="PANTHER" id="PTHR43240:SF5">
    <property type="entry name" value="1,4-DIHYDROXY-2-NAPHTHOYL-COA THIOESTERASE 1"/>
    <property type="match status" value="1"/>
</dbReference>
<dbReference type="EMBL" id="QWLA01000027">
    <property type="protein sequence ID" value="RIH86673.1"/>
    <property type="molecule type" value="Genomic_DNA"/>
</dbReference>
<accession>A0A399ESY6</accession>
<dbReference type="EC" id="3.1.2.-" evidence="4"/>
<dbReference type="Pfam" id="PF03061">
    <property type="entry name" value="4HBT"/>
    <property type="match status" value="1"/>
</dbReference>
<dbReference type="GO" id="GO:0005829">
    <property type="term" value="C:cytosol"/>
    <property type="evidence" value="ECO:0007669"/>
    <property type="project" value="TreeGrafter"/>
</dbReference>
<dbReference type="InterPro" id="IPR029069">
    <property type="entry name" value="HotDog_dom_sf"/>
</dbReference>
<dbReference type="AlphaFoldDB" id="A0A399ESY6"/>
<dbReference type="CDD" id="cd03443">
    <property type="entry name" value="PaaI_thioesterase"/>
    <property type="match status" value="1"/>
</dbReference>